<protein>
    <recommendedName>
        <fullName evidence="3">AbiEi antitoxin C-terminal domain-containing protein</fullName>
    </recommendedName>
</protein>
<evidence type="ECO:0000313" key="2">
    <source>
        <dbReference type="Proteomes" id="UP000238650"/>
    </source>
</evidence>
<evidence type="ECO:0000313" key="1">
    <source>
        <dbReference type="EMBL" id="PRI12228.1"/>
    </source>
</evidence>
<proteinExistence type="predicted"/>
<accession>A0A2S9QRM4</accession>
<name>A0A2S9QRM4_9MICO</name>
<sequence length="189" mass="21134">MCSHPCRPAEREARLAPVTRVDHWPEAVRSAELMRGTLLRCGPGVRLAAWPETPRVRAAALAPWLTPDRIAIRMVAAWVWGAARDPGRPLEFSTAGRRRPSAQRRSELVLRQYHYPEGTVVPLDGLLVTVPEQTVYDLLRSPGDFGDRQRLACRLLAQLVSGGRAGLAARLEQQHAQFRALARRRLAEL</sequence>
<dbReference type="AlphaFoldDB" id="A0A2S9QRM4"/>
<dbReference type="EMBL" id="MWZD01000013">
    <property type="protein sequence ID" value="PRI12228.1"/>
    <property type="molecule type" value="Genomic_DNA"/>
</dbReference>
<evidence type="ECO:0008006" key="3">
    <source>
        <dbReference type="Google" id="ProtNLM"/>
    </source>
</evidence>
<comment type="caution">
    <text evidence="1">The sequence shown here is derived from an EMBL/GenBank/DDBJ whole genome shotgun (WGS) entry which is preliminary data.</text>
</comment>
<reference evidence="1 2" key="1">
    <citation type="journal article" date="2017" name="New Microbes New Infect">
        <title>Genome sequence of 'Leucobacter massiliensis' sp. nov. isolated from human pharynx after travel to the 2014 Hajj.</title>
        <authorList>
            <person name="Leangapichart T."/>
            <person name="Gautret P."/>
            <person name="Nguyen T.T."/>
            <person name="Armstrong N."/>
            <person name="Rolain J.M."/>
        </authorList>
    </citation>
    <scope>NUCLEOTIDE SEQUENCE [LARGE SCALE GENOMIC DNA]</scope>
    <source>
        <strain evidence="1 2">122RC15</strain>
    </source>
</reference>
<dbReference type="Proteomes" id="UP000238650">
    <property type="component" value="Unassembled WGS sequence"/>
</dbReference>
<keyword evidence="2" id="KW-1185">Reference proteome</keyword>
<organism evidence="1 2">
    <name type="scientific">Leucobacter massiliensis</name>
    <dbReference type="NCBI Taxonomy" id="1686285"/>
    <lineage>
        <taxon>Bacteria</taxon>
        <taxon>Bacillati</taxon>
        <taxon>Actinomycetota</taxon>
        <taxon>Actinomycetes</taxon>
        <taxon>Micrococcales</taxon>
        <taxon>Microbacteriaceae</taxon>
        <taxon>Leucobacter</taxon>
    </lineage>
</organism>
<gene>
    <name evidence="1" type="ORF">B4915_04030</name>
</gene>